<dbReference type="STRING" id="7159.Q17PW0"/>
<name>Q17PW0_AEDAE</name>
<dbReference type="OMA" id="MTFERYG"/>
<evidence type="ECO:0000256" key="1">
    <source>
        <dbReference type="SAM" id="MobiDB-lite"/>
    </source>
</evidence>
<evidence type="ECO:0000313" key="3">
    <source>
        <dbReference type="Proteomes" id="UP000682892"/>
    </source>
</evidence>
<dbReference type="HOGENOM" id="CLU_2980883_0_0_1"/>
<dbReference type="PaxDb" id="7159-AAEL000160-PA"/>
<sequence>MTLERIQETPALKGAPLSPLLRSLSGTLCMISQQRSVSHRTSKYSSNRHRKLQPFRET</sequence>
<organism evidence="2 3">
    <name type="scientific">Aedes aegypti</name>
    <name type="common">Yellowfever mosquito</name>
    <name type="synonym">Culex aegypti</name>
    <dbReference type="NCBI Taxonomy" id="7159"/>
    <lineage>
        <taxon>Eukaryota</taxon>
        <taxon>Metazoa</taxon>
        <taxon>Ecdysozoa</taxon>
        <taxon>Arthropoda</taxon>
        <taxon>Hexapoda</taxon>
        <taxon>Insecta</taxon>
        <taxon>Pterygota</taxon>
        <taxon>Neoptera</taxon>
        <taxon>Endopterygota</taxon>
        <taxon>Diptera</taxon>
        <taxon>Nematocera</taxon>
        <taxon>Culicoidea</taxon>
        <taxon>Culicidae</taxon>
        <taxon>Culicinae</taxon>
        <taxon>Aedini</taxon>
        <taxon>Aedes</taxon>
        <taxon>Stegomyia</taxon>
    </lineage>
</organism>
<dbReference type="EMBL" id="CH477188">
    <property type="protein sequence ID" value="EAT48833.1"/>
    <property type="molecule type" value="Genomic_DNA"/>
</dbReference>
<reference evidence="2" key="3">
    <citation type="submission" date="2012-09" db="EMBL/GenBank/DDBJ databases">
        <authorList>
            <consortium name="VectorBase"/>
        </authorList>
    </citation>
    <scope>NUCLEOTIDE SEQUENCE</scope>
    <source>
        <strain evidence="2">Liverpool</strain>
    </source>
</reference>
<dbReference type="Proteomes" id="UP000682892">
    <property type="component" value="Chromosome 3"/>
</dbReference>
<evidence type="ECO:0000313" key="2">
    <source>
        <dbReference type="EMBL" id="EAT48833.1"/>
    </source>
</evidence>
<feature type="region of interest" description="Disordered" evidence="1">
    <location>
        <begin position="35"/>
        <end position="58"/>
    </location>
</feature>
<reference evidence="2" key="1">
    <citation type="submission" date="2005-10" db="EMBL/GenBank/DDBJ databases">
        <authorList>
            <person name="Loftus B.J."/>
            <person name="Nene V.M."/>
            <person name="Hannick L.I."/>
            <person name="Bidwell S."/>
            <person name="Haas B."/>
            <person name="Amedeo P."/>
            <person name="Orvis J."/>
            <person name="Wortman J.R."/>
            <person name="White O.R."/>
            <person name="Salzberg S."/>
            <person name="Shumway M."/>
            <person name="Koo H."/>
            <person name="Zhao Y."/>
            <person name="Holmes M."/>
            <person name="Miller J."/>
            <person name="Schatz M."/>
            <person name="Pop M."/>
            <person name="Pai G."/>
            <person name="Utterback T."/>
            <person name="Rogers Y.-H."/>
            <person name="Kravitz S."/>
            <person name="Fraser C.M."/>
        </authorList>
    </citation>
    <scope>NUCLEOTIDE SEQUENCE</scope>
    <source>
        <strain evidence="2">Liverpool</strain>
    </source>
</reference>
<proteinExistence type="predicted"/>
<protein>
    <submittedName>
        <fullName evidence="2">AAEL000160-PA</fullName>
    </submittedName>
</protein>
<accession>Q17PW0</accession>
<gene>
    <name evidence="2" type="ORF">AaeL_AAEL000160</name>
</gene>
<feature type="compositionally biased region" description="Basic residues" evidence="1">
    <location>
        <begin position="37"/>
        <end position="58"/>
    </location>
</feature>
<dbReference type="AlphaFoldDB" id="Q17PW0"/>
<reference evidence="2" key="2">
    <citation type="journal article" date="2007" name="Science">
        <title>Genome sequence of Aedes aegypti, a major arbovirus vector.</title>
        <authorList>
            <person name="Nene V."/>
            <person name="Wortman J.R."/>
            <person name="Lawson D."/>
            <person name="Haas B."/>
            <person name="Kodira C."/>
            <person name="Tu Z.J."/>
            <person name="Loftus B."/>
            <person name="Xi Z."/>
            <person name="Megy K."/>
            <person name="Grabherr M."/>
            <person name="Ren Q."/>
            <person name="Zdobnov E.M."/>
            <person name="Lobo N.F."/>
            <person name="Campbell K.S."/>
            <person name="Brown S.E."/>
            <person name="Bonaldo M.F."/>
            <person name="Zhu J."/>
            <person name="Sinkins S.P."/>
            <person name="Hogenkamp D.G."/>
            <person name="Amedeo P."/>
            <person name="Arensburger P."/>
            <person name="Atkinson P.W."/>
            <person name="Bidwell S."/>
            <person name="Biedler J."/>
            <person name="Birney E."/>
            <person name="Bruggner R.V."/>
            <person name="Costas J."/>
            <person name="Coy M.R."/>
            <person name="Crabtree J."/>
            <person name="Crawford M."/>
            <person name="Debruyn B."/>
            <person name="Decaprio D."/>
            <person name="Eiglmeier K."/>
            <person name="Eisenstadt E."/>
            <person name="El-Dorry H."/>
            <person name="Gelbart W.M."/>
            <person name="Gomes S.L."/>
            <person name="Hammond M."/>
            <person name="Hannick L.I."/>
            <person name="Hogan J.R."/>
            <person name="Holmes M.H."/>
            <person name="Jaffe D."/>
            <person name="Johnston J.S."/>
            <person name="Kennedy R.C."/>
            <person name="Koo H."/>
            <person name="Kravitz S."/>
            <person name="Kriventseva E.V."/>
            <person name="Kulp D."/>
            <person name="Labutti K."/>
            <person name="Lee E."/>
            <person name="Li S."/>
            <person name="Lovin D.D."/>
            <person name="Mao C."/>
            <person name="Mauceli E."/>
            <person name="Menck C.F."/>
            <person name="Miller J.R."/>
            <person name="Montgomery P."/>
            <person name="Mori A."/>
            <person name="Nascimento A.L."/>
            <person name="Naveira H.F."/>
            <person name="Nusbaum C."/>
            <person name="O'leary S."/>
            <person name="Orvis J."/>
            <person name="Pertea M."/>
            <person name="Quesneville H."/>
            <person name="Reidenbach K.R."/>
            <person name="Rogers Y.H."/>
            <person name="Roth C.W."/>
            <person name="Schneider J.R."/>
            <person name="Schatz M."/>
            <person name="Shumway M."/>
            <person name="Stanke M."/>
            <person name="Stinson E.O."/>
            <person name="Tubio J.M."/>
            <person name="Vanzee J.P."/>
            <person name="Verjovski-Almeida S."/>
            <person name="Werner D."/>
            <person name="White O."/>
            <person name="Wyder S."/>
            <person name="Zeng Q."/>
            <person name="Zhao Q."/>
            <person name="Zhao Y."/>
            <person name="Hill C.A."/>
            <person name="Raikhel A.S."/>
            <person name="Soares M.B."/>
            <person name="Knudson D.L."/>
            <person name="Lee N.H."/>
            <person name="Galagan J."/>
            <person name="Salzberg S.L."/>
            <person name="Paulsen I.T."/>
            <person name="Dimopoulos G."/>
            <person name="Collins F.H."/>
            <person name="Birren B."/>
            <person name="Fraser-Liggett C.M."/>
            <person name="Severson D.W."/>
        </authorList>
    </citation>
    <scope>NUCLEOTIDE SEQUENCE [LARGE SCALE GENOMIC DNA]</scope>
    <source>
        <strain evidence="2">Liverpool</strain>
    </source>
</reference>